<comment type="caution">
    <text evidence="1">The sequence shown here is derived from an EMBL/GenBank/DDBJ whole genome shotgun (WGS) entry which is preliminary data.</text>
</comment>
<dbReference type="Proteomes" id="UP000299102">
    <property type="component" value="Unassembled WGS sequence"/>
</dbReference>
<evidence type="ECO:0000313" key="1">
    <source>
        <dbReference type="EMBL" id="GBP91750.1"/>
    </source>
</evidence>
<sequence length="91" mass="10282">MSHVTTSTKPKNHFSDILRGYRILGRACSGVTMRFARRDRILGAGMAPPNKHGLTCQLVEYLPALLGLTLSVARYSLRINFYENCYRPSNH</sequence>
<reference evidence="1 2" key="1">
    <citation type="journal article" date="2019" name="Commun. Biol.">
        <title>The bagworm genome reveals a unique fibroin gene that provides high tensile strength.</title>
        <authorList>
            <person name="Kono N."/>
            <person name="Nakamura H."/>
            <person name="Ohtoshi R."/>
            <person name="Tomita M."/>
            <person name="Numata K."/>
            <person name="Arakawa K."/>
        </authorList>
    </citation>
    <scope>NUCLEOTIDE SEQUENCE [LARGE SCALE GENOMIC DNA]</scope>
</reference>
<keyword evidence="2" id="KW-1185">Reference proteome</keyword>
<accession>A0A4C1ZUT4</accession>
<dbReference type="AlphaFoldDB" id="A0A4C1ZUT4"/>
<gene>
    <name evidence="1" type="ORF">EVAR_100235_1</name>
</gene>
<dbReference type="EMBL" id="BGZK01002204">
    <property type="protein sequence ID" value="GBP91750.1"/>
    <property type="molecule type" value="Genomic_DNA"/>
</dbReference>
<protein>
    <submittedName>
        <fullName evidence="1">Uncharacterized protein</fullName>
    </submittedName>
</protein>
<name>A0A4C1ZUT4_EUMVA</name>
<proteinExistence type="predicted"/>
<organism evidence="1 2">
    <name type="scientific">Eumeta variegata</name>
    <name type="common">Bagworm moth</name>
    <name type="synonym">Eumeta japonica</name>
    <dbReference type="NCBI Taxonomy" id="151549"/>
    <lineage>
        <taxon>Eukaryota</taxon>
        <taxon>Metazoa</taxon>
        <taxon>Ecdysozoa</taxon>
        <taxon>Arthropoda</taxon>
        <taxon>Hexapoda</taxon>
        <taxon>Insecta</taxon>
        <taxon>Pterygota</taxon>
        <taxon>Neoptera</taxon>
        <taxon>Endopterygota</taxon>
        <taxon>Lepidoptera</taxon>
        <taxon>Glossata</taxon>
        <taxon>Ditrysia</taxon>
        <taxon>Tineoidea</taxon>
        <taxon>Psychidae</taxon>
        <taxon>Oiketicinae</taxon>
        <taxon>Eumeta</taxon>
    </lineage>
</organism>
<evidence type="ECO:0000313" key="2">
    <source>
        <dbReference type="Proteomes" id="UP000299102"/>
    </source>
</evidence>